<protein>
    <submittedName>
        <fullName evidence="2">Uncharacterized protein</fullName>
    </submittedName>
</protein>
<reference evidence="2 3" key="1">
    <citation type="submission" date="2019-09" db="EMBL/GenBank/DDBJ databases">
        <title>Wenzhouxiangella sp. Genome sequencing and assembly.</title>
        <authorList>
            <person name="Zhang R."/>
        </authorList>
    </citation>
    <scope>NUCLEOTIDE SEQUENCE [LARGE SCALE GENOMIC DNA]</scope>
    <source>
        <strain evidence="2 3">W260</strain>
    </source>
</reference>
<feature type="transmembrane region" description="Helical" evidence="1">
    <location>
        <begin position="78"/>
        <end position="98"/>
    </location>
</feature>
<dbReference type="AlphaFoldDB" id="A0A5N0TBN9"/>
<keyword evidence="1" id="KW-1133">Transmembrane helix</keyword>
<keyword evidence="1" id="KW-0812">Transmembrane</keyword>
<name>A0A5N0TBN9_9GAMM</name>
<dbReference type="RefSeq" id="WP_150863879.1">
    <property type="nucleotide sequence ID" value="NZ_VYXP01000004.1"/>
</dbReference>
<comment type="caution">
    <text evidence="2">The sequence shown here is derived from an EMBL/GenBank/DDBJ whole genome shotgun (WGS) entry which is preliminary data.</text>
</comment>
<dbReference type="EMBL" id="VYXP01000004">
    <property type="protein sequence ID" value="KAA9132088.1"/>
    <property type="molecule type" value="Genomic_DNA"/>
</dbReference>
<organism evidence="2 3">
    <name type="scientific">Marinihelvus fidelis</name>
    <dbReference type="NCBI Taxonomy" id="2613842"/>
    <lineage>
        <taxon>Bacteria</taxon>
        <taxon>Pseudomonadati</taxon>
        <taxon>Pseudomonadota</taxon>
        <taxon>Gammaproteobacteria</taxon>
        <taxon>Chromatiales</taxon>
        <taxon>Wenzhouxiangellaceae</taxon>
        <taxon>Marinihelvus</taxon>
    </lineage>
</organism>
<gene>
    <name evidence="2" type="ORF">F3N42_07935</name>
</gene>
<evidence type="ECO:0000313" key="2">
    <source>
        <dbReference type="EMBL" id="KAA9132088.1"/>
    </source>
</evidence>
<keyword evidence="1" id="KW-0472">Membrane</keyword>
<accession>A0A5N0TBN9</accession>
<proteinExistence type="predicted"/>
<feature type="transmembrane region" description="Helical" evidence="1">
    <location>
        <begin position="33"/>
        <end position="66"/>
    </location>
</feature>
<evidence type="ECO:0000256" key="1">
    <source>
        <dbReference type="SAM" id="Phobius"/>
    </source>
</evidence>
<evidence type="ECO:0000313" key="3">
    <source>
        <dbReference type="Proteomes" id="UP000325372"/>
    </source>
</evidence>
<dbReference type="Proteomes" id="UP000325372">
    <property type="component" value="Unassembled WGS sequence"/>
</dbReference>
<feature type="transmembrane region" description="Helical" evidence="1">
    <location>
        <begin position="173"/>
        <end position="190"/>
    </location>
</feature>
<feature type="transmembrane region" description="Helical" evidence="1">
    <location>
        <begin position="118"/>
        <end position="135"/>
    </location>
</feature>
<keyword evidence="3" id="KW-1185">Reference proteome</keyword>
<feature type="transmembrane region" description="Helical" evidence="1">
    <location>
        <begin position="142"/>
        <end position="161"/>
    </location>
</feature>
<sequence length="199" mass="21203">MLILSIVALFAGPLLYQWLRAGGRFAHTVDRVLVIVLVVLVVFLLVPESIGEMGVVALAVIAAGYFTPWLLELAIRRAAHAFHMFSLAFALLGLGMHALLDGAGLAGNGAHGSHSLELAIVLHRFGVGLVLWMMVQPALGRAWAIGMLVMMSVATVMGYVASEALISIEGEGVVHVLHALITGVIIHSLVHRGHVHKPH</sequence>